<feature type="domain" description="Cytochrome oxidase subunit II copper A binding" evidence="4">
    <location>
        <begin position="57"/>
        <end position="179"/>
    </location>
</feature>
<keyword evidence="2" id="KW-0186">Copper</keyword>
<dbReference type="AlphaFoldDB" id="A0A2U9IL70"/>
<dbReference type="GO" id="GO:0005507">
    <property type="term" value="F:copper ion binding"/>
    <property type="evidence" value="ECO:0007669"/>
    <property type="project" value="InterPro"/>
</dbReference>
<dbReference type="RefSeq" id="WP_110379679.1">
    <property type="nucleotide sequence ID" value="NZ_CP029288.2"/>
</dbReference>
<organism evidence="5 6">
    <name type="scientific">Acidianus sulfidivorans JP7</name>
    <dbReference type="NCBI Taxonomy" id="619593"/>
    <lineage>
        <taxon>Archaea</taxon>
        <taxon>Thermoproteota</taxon>
        <taxon>Thermoprotei</taxon>
        <taxon>Sulfolobales</taxon>
        <taxon>Sulfolobaceae</taxon>
        <taxon>Acidianus</taxon>
    </lineage>
</organism>
<sequence length="179" mass="20380">MSKDLHKHDWEKIWFVVMLVIVAIFVGYSYATIISGNAATYRTGLPLGSALPKPLPNGTVIIYMLGVQWSWIPQNATEIVYINGVQHNISVNNIITYINGYPYIKVYPNQPVVVVLYSNNVVHAFYMRLPHGPQNWNIVPGINSYAFFYAPPTPGNYTFHCAEYCGIGHSYMYGYFWVM</sequence>
<dbReference type="NCBIfam" id="NF041074">
    <property type="entry name" value="quin_ox_SoxA"/>
    <property type="match status" value="1"/>
</dbReference>
<keyword evidence="6" id="KW-1185">Reference proteome</keyword>
<dbReference type="InterPro" id="IPR053624">
    <property type="entry name" value="Cytochrome_c_oxidase_su2-like"/>
</dbReference>
<evidence type="ECO:0000313" key="5">
    <source>
        <dbReference type="EMBL" id="AWR96789.1"/>
    </source>
</evidence>
<dbReference type="GeneID" id="36837090"/>
<keyword evidence="3" id="KW-0472">Membrane</keyword>
<name>A0A2U9IL70_9CREN</name>
<dbReference type="SUPFAM" id="SSF49503">
    <property type="entry name" value="Cupredoxins"/>
    <property type="match status" value="1"/>
</dbReference>
<dbReference type="GO" id="GO:0004129">
    <property type="term" value="F:cytochrome-c oxidase activity"/>
    <property type="evidence" value="ECO:0007669"/>
    <property type="project" value="InterPro"/>
</dbReference>
<keyword evidence="3" id="KW-0812">Transmembrane</keyword>
<dbReference type="GO" id="GO:0016020">
    <property type="term" value="C:membrane"/>
    <property type="evidence" value="ECO:0007669"/>
    <property type="project" value="InterPro"/>
</dbReference>
<gene>
    <name evidence="5" type="ORF">DFR86_03935</name>
</gene>
<evidence type="ECO:0000256" key="1">
    <source>
        <dbReference type="ARBA" id="ARBA00022723"/>
    </source>
</evidence>
<dbReference type="PROSITE" id="PS00078">
    <property type="entry name" value="COX2"/>
    <property type="match status" value="1"/>
</dbReference>
<accession>A0A2U9IL70</accession>
<keyword evidence="3" id="KW-1133">Transmembrane helix</keyword>
<dbReference type="KEGG" id="asul:DFR86_03935"/>
<reference evidence="5 6" key="1">
    <citation type="submission" date="2018-05" db="EMBL/GenBank/DDBJ databases">
        <title>Complete Genome Sequences of Extremely Thermoacidophilic, Metal-Mobilizing Type-Strain Members of the Archaeal Family Sulfolobaceae: Acidianus brierleyi DSM-1651T, Acidianus sulfidivorans DSM-18786T, Metallosphaera hakonensis DSM-7519T, and Metallosphaera prunae DSM-10039T.</title>
        <authorList>
            <person name="Counts J.A."/>
            <person name="Kelly R.M."/>
        </authorList>
    </citation>
    <scope>NUCLEOTIDE SEQUENCE [LARGE SCALE GENOMIC DNA]</scope>
    <source>
        <strain evidence="5 6">JP7</strain>
    </source>
</reference>
<dbReference type="Gene3D" id="2.60.40.420">
    <property type="entry name" value="Cupredoxins - blue copper proteins"/>
    <property type="match status" value="1"/>
</dbReference>
<dbReference type="EMBL" id="CP029288">
    <property type="protein sequence ID" value="AWR96789.1"/>
    <property type="molecule type" value="Genomic_DNA"/>
</dbReference>
<dbReference type="Proteomes" id="UP000248410">
    <property type="component" value="Chromosome"/>
</dbReference>
<evidence type="ECO:0000256" key="2">
    <source>
        <dbReference type="ARBA" id="ARBA00023008"/>
    </source>
</evidence>
<keyword evidence="1" id="KW-0479">Metal-binding</keyword>
<dbReference type="PROSITE" id="PS50857">
    <property type="entry name" value="COX2_CUA"/>
    <property type="match status" value="1"/>
</dbReference>
<evidence type="ECO:0000259" key="4">
    <source>
        <dbReference type="PROSITE" id="PS50857"/>
    </source>
</evidence>
<dbReference type="InterPro" id="IPR008972">
    <property type="entry name" value="Cupredoxin"/>
</dbReference>
<dbReference type="CDD" id="cd13842">
    <property type="entry name" value="CuRO_HCO_II_like"/>
    <property type="match status" value="1"/>
</dbReference>
<dbReference type="InterPro" id="IPR002429">
    <property type="entry name" value="CcO_II-like_C"/>
</dbReference>
<dbReference type="OrthoDB" id="27522at2157"/>
<evidence type="ECO:0000313" key="6">
    <source>
        <dbReference type="Proteomes" id="UP000248410"/>
    </source>
</evidence>
<proteinExistence type="predicted"/>
<protein>
    <submittedName>
        <fullName evidence="5">Quinol oxidase subunit 2</fullName>
    </submittedName>
</protein>
<evidence type="ECO:0000256" key="3">
    <source>
        <dbReference type="SAM" id="Phobius"/>
    </source>
</evidence>
<feature type="transmembrane region" description="Helical" evidence="3">
    <location>
        <begin position="12"/>
        <end position="31"/>
    </location>
</feature>
<dbReference type="InterPro" id="IPR001505">
    <property type="entry name" value="Copper_CuA"/>
</dbReference>